<feature type="transmembrane region" description="Helical" evidence="11">
    <location>
        <begin position="7"/>
        <end position="29"/>
    </location>
</feature>
<evidence type="ECO:0000313" key="13">
    <source>
        <dbReference type="EMBL" id="RCL84321.1"/>
    </source>
</evidence>
<keyword evidence="4 13" id="KW-0645">Protease</keyword>
<reference evidence="13 14" key="1">
    <citation type="journal article" date="2018" name="Microbiome">
        <title>Fine metagenomic profile of the Mediterranean stratified and mixed water columns revealed by assembly and recruitment.</title>
        <authorList>
            <person name="Haro-Moreno J.M."/>
            <person name="Lopez-Perez M."/>
            <person name="De La Torre J.R."/>
            <person name="Picazo A."/>
            <person name="Camacho A."/>
            <person name="Rodriguez-Valera F."/>
        </authorList>
    </citation>
    <scope>NUCLEOTIDE SEQUENCE [LARGE SCALE GENOMIC DNA]</scope>
    <source>
        <strain evidence="13">MED-G50</strain>
    </source>
</reference>
<proteinExistence type="inferred from homology"/>
<comment type="caution">
    <text evidence="13">The sequence shown here is derived from an EMBL/GenBank/DDBJ whole genome shotgun (WGS) entry which is preliminary data.</text>
</comment>
<evidence type="ECO:0000256" key="10">
    <source>
        <dbReference type="ARBA" id="ARBA00023136"/>
    </source>
</evidence>
<dbReference type="InterPro" id="IPR001478">
    <property type="entry name" value="PDZ"/>
</dbReference>
<evidence type="ECO:0000256" key="4">
    <source>
        <dbReference type="ARBA" id="ARBA00022670"/>
    </source>
</evidence>
<dbReference type="InterPro" id="IPR036034">
    <property type="entry name" value="PDZ_sf"/>
</dbReference>
<evidence type="ECO:0000256" key="7">
    <source>
        <dbReference type="ARBA" id="ARBA00022833"/>
    </source>
</evidence>
<evidence type="ECO:0000313" key="14">
    <source>
        <dbReference type="Proteomes" id="UP000252289"/>
    </source>
</evidence>
<accession>A0A368EKQ9</accession>
<dbReference type="PANTHER" id="PTHR42837:SF2">
    <property type="entry name" value="MEMBRANE METALLOPROTEASE ARASP2, CHLOROPLASTIC-RELATED"/>
    <property type="match status" value="1"/>
</dbReference>
<feature type="domain" description="PDZ" evidence="12">
    <location>
        <begin position="136"/>
        <end position="204"/>
    </location>
</feature>
<evidence type="ECO:0000256" key="9">
    <source>
        <dbReference type="ARBA" id="ARBA00023049"/>
    </source>
</evidence>
<comment type="subcellular location">
    <subcellularLocation>
        <location evidence="2">Membrane</location>
        <topology evidence="2">Multi-pass membrane protein</topology>
    </subcellularLocation>
</comment>
<organism evidence="13 14">
    <name type="scientific">PS1 clade bacterium</name>
    <dbReference type="NCBI Taxonomy" id="2175152"/>
    <lineage>
        <taxon>Bacteria</taxon>
        <taxon>Pseudomonadati</taxon>
        <taxon>Pseudomonadota</taxon>
        <taxon>Alphaproteobacteria</taxon>
        <taxon>PS1 clade</taxon>
    </lineage>
</organism>
<dbReference type="Pfam" id="PF02163">
    <property type="entry name" value="Peptidase_M50"/>
    <property type="match status" value="1"/>
</dbReference>
<dbReference type="EMBL" id="QOQK01000016">
    <property type="protein sequence ID" value="RCL84321.1"/>
    <property type="molecule type" value="Genomic_DNA"/>
</dbReference>
<dbReference type="CDD" id="cd06163">
    <property type="entry name" value="S2P-M50_PDZ_RseP-like"/>
    <property type="match status" value="1"/>
</dbReference>
<dbReference type="NCBIfam" id="TIGR00054">
    <property type="entry name" value="RIP metalloprotease RseP"/>
    <property type="match status" value="1"/>
</dbReference>
<dbReference type="Proteomes" id="UP000252289">
    <property type="component" value="Unassembled WGS sequence"/>
</dbReference>
<comment type="cofactor">
    <cofactor evidence="1 11">
        <name>Zn(2+)</name>
        <dbReference type="ChEBI" id="CHEBI:29105"/>
    </cofactor>
</comment>
<evidence type="ECO:0000256" key="1">
    <source>
        <dbReference type="ARBA" id="ARBA00001947"/>
    </source>
</evidence>
<keyword evidence="9 11" id="KW-0482">Metalloprotease</keyword>
<keyword evidence="7 11" id="KW-0862">Zinc</keyword>
<dbReference type="Pfam" id="PF17820">
    <property type="entry name" value="PDZ_6"/>
    <property type="match status" value="1"/>
</dbReference>
<evidence type="ECO:0000259" key="12">
    <source>
        <dbReference type="SMART" id="SM00228"/>
    </source>
</evidence>
<dbReference type="GO" id="GO:0016020">
    <property type="term" value="C:membrane"/>
    <property type="evidence" value="ECO:0007669"/>
    <property type="project" value="UniProtKB-SubCell"/>
</dbReference>
<name>A0A368EKQ9_9PROT</name>
<dbReference type="SUPFAM" id="SSF50156">
    <property type="entry name" value="PDZ domain-like"/>
    <property type="match status" value="1"/>
</dbReference>
<evidence type="ECO:0000256" key="6">
    <source>
        <dbReference type="ARBA" id="ARBA00022801"/>
    </source>
</evidence>
<evidence type="ECO:0000256" key="11">
    <source>
        <dbReference type="RuleBase" id="RU362031"/>
    </source>
</evidence>
<feature type="transmembrane region" description="Helical" evidence="11">
    <location>
        <begin position="352"/>
        <end position="370"/>
    </location>
</feature>
<dbReference type="PANTHER" id="PTHR42837">
    <property type="entry name" value="REGULATOR OF SIGMA-E PROTEASE RSEP"/>
    <property type="match status" value="1"/>
</dbReference>
<dbReference type="GO" id="GO:0046872">
    <property type="term" value="F:metal ion binding"/>
    <property type="evidence" value="ECO:0007669"/>
    <property type="project" value="UniProtKB-KW"/>
</dbReference>
<keyword evidence="11" id="KW-0479">Metal-binding</keyword>
<keyword evidence="8 11" id="KW-1133">Transmembrane helix</keyword>
<feature type="transmembrane region" description="Helical" evidence="11">
    <location>
        <begin position="299"/>
        <end position="322"/>
    </location>
</feature>
<dbReference type="InterPro" id="IPR004387">
    <property type="entry name" value="Pept_M50_Zn"/>
</dbReference>
<evidence type="ECO:0000256" key="8">
    <source>
        <dbReference type="ARBA" id="ARBA00022989"/>
    </source>
</evidence>
<dbReference type="Gene3D" id="2.30.42.10">
    <property type="match status" value="1"/>
</dbReference>
<evidence type="ECO:0000256" key="3">
    <source>
        <dbReference type="ARBA" id="ARBA00007931"/>
    </source>
</evidence>
<dbReference type="CDD" id="cd23081">
    <property type="entry name" value="cpPDZ_EcRseP-like"/>
    <property type="match status" value="1"/>
</dbReference>
<feature type="transmembrane region" description="Helical" evidence="11">
    <location>
        <begin position="117"/>
        <end position="141"/>
    </location>
</feature>
<dbReference type="SMART" id="SM00228">
    <property type="entry name" value="PDZ"/>
    <property type="match status" value="1"/>
</dbReference>
<evidence type="ECO:0000256" key="5">
    <source>
        <dbReference type="ARBA" id="ARBA00022692"/>
    </source>
</evidence>
<dbReference type="GO" id="GO:0004222">
    <property type="term" value="F:metalloendopeptidase activity"/>
    <property type="evidence" value="ECO:0007669"/>
    <property type="project" value="InterPro"/>
</dbReference>
<dbReference type="EC" id="3.4.24.-" evidence="11"/>
<keyword evidence="6 11" id="KW-0378">Hydrolase</keyword>
<evidence type="ECO:0000256" key="2">
    <source>
        <dbReference type="ARBA" id="ARBA00004141"/>
    </source>
</evidence>
<keyword evidence="5 11" id="KW-0812">Transmembrane</keyword>
<sequence>METVLDIIFNAVFGVVVPFLFVIMIVVFFHELGHFWVARRCGVRVETFSIGFGQTLYSWMDSKGTAWKICLLPLGGYVKFYGDEDAASNPDSDKLKELTEDDQKDVFHFKPLWQRSAVVAAGPVANFILAIIIYACLFTFVGKQISLPIVDTVSENSAAERAGFIPNDLIVSIDGSPVESFNDVARTVSVNPERDLVFVVVRNGMEVELVARPELVEDVDNFGNRYRLGRLGITSRPDQTRVSKVYYDPITAIGKGVSETTFIITQTFRSLGGIISGRESADALGGPVKIAQISGQMASLGWVAIFNWIALISVSIGLINLFPIPMLDGGHLLFYSYEAVVGKPMPEKVQEYGMRAGLAFVIMLFVFVTWNDVSKISLFN</sequence>
<gene>
    <name evidence="13" type="primary">rseP</name>
    <name evidence="13" type="ORF">DBW64_03940</name>
</gene>
<dbReference type="InterPro" id="IPR008915">
    <property type="entry name" value="Peptidase_M50"/>
</dbReference>
<protein>
    <recommendedName>
        <fullName evidence="11">Zinc metalloprotease</fullName>
        <ecNumber evidence="11">3.4.24.-</ecNumber>
    </recommendedName>
</protein>
<dbReference type="GO" id="GO:0006508">
    <property type="term" value="P:proteolysis"/>
    <property type="evidence" value="ECO:0007669"/>
    <property type="project" value="UniProtKB-KW"/>
</dbReference>
<dbReference type="AlphaFoldDB" id="A0A368EKQ9"/>
<keyword evidence="10 11" id="KW-0472">Membrane</keyword>
<comment type="similarity">
    <text evidence="3 11">Belongs to the peptidase M50B family.</text>
</comment>
<dbReference type="InterPro" id="IPR041489">
    <property type="entry name" value="PDZ_6"/>
</dbReference>